<comment type="caution">
    <text evidence="1">The sequence shown here is derived from an EMBL/GenBank/DDBJ whole genome shotgun (WGS) entry which is preliminary data.</text>
</comment>
<evidence type="ECO:0000313" key="2">
    <source>
        <dbReference type="Proteomes" id="UP000634011"/>
    </source>
</evidence>
<dbReference type="Proteomes" id="UP000634011">
    <property type="component" value="Unassembled WGS sequence"/>
</dbReference>
<sequence length="146" mass="16278">MRIPTFEIVPTFGIGQIQFGMSRHEVRSALGAPEFSHDCQDGFLSGFHVSYDPAGLVEFIELAKSDKFFTSFHDKSLNSLKADQTVAFVSEFDDADISAPEFGHSFIFPVLEMSLWHAVMPDSPDDPEGQYFDAIGIGRLGYFSDR</sequence>
<gene>
    <name evidence="1" type="ORF">H8K32_05290</name>
</gene>
<proteinExistence type="predicted"/>
<dbReference type="RefSeq" id="WP_186911432.1">
    <property type="nucleotide sequence ID" value="NZ_JACOFV010000003.1"/>
</dbReference>
<accession>A0A923KN52</accession>
<dbReference type="EMBL" id="JACOFV010000003">
    <property type="protein sequence ID" value="MBC3861508.1"/>
    <property type="molecule type" value="Genomic_DNA"/>
</dbReference>
<protein>
    <submittedName>
        <fullName evidence="1">Uncharacterized protein</fullName>
    </submittedName>
</protein>
<reference evidence="1" key="1">
    <citation type="submission" date="2020-08" db="EMBL/GenBank/DDBJ databases">
        <title>Novel species isolated from subtropical streams in China.</title>
        <authorList>
            <person name="Lu H."/>
        </authorList>
    </citation>
    <scope>NUCLEOTIDE SEQUENCE</scope>
    <source>
        <strain evidence="1">KACC 12607</strain>
    </source>
</reference>
<keyword evidence="2" id="KW-1185">Reference proteome</keyword>
<organism evidence="1 2">
    <name type="scientific">Undibacterium jejuense</name>
    <dbReference type="NCBI Taxonomy" id="1344949"/>
    <lineage>
        <taxon>Bacteria</taxon>
        <taxon>Pseudomonadati</taxon>
        <taxon>Pseudomonadota</taxon>
        <taxon>Betaproteobacteria</taxon>
        <taxon>Burkholderiales</taxon>
        <taxon>Oxalobacteraceae</taxon>
        <taxon>Undibacterium</taxon>
    </lineage>
</organism>
<dbReference type="AlphaFoldDB" id="A0A923KN52"/>
<evidence type="ECO:0000313" key="1">
    <source>
        <dbReference type="EMBL" id="MBC3861508.1"/>
    </source>
</evidence>
<name>A0A923KN52_9BURK</name>